<feature type="transmembrane region" description="Helical" evidence="11">
    <location>
        <begin position="233"/>
        <end position="255"/>
    </location>
</feature>
<comment type="subcellular location">
    <subcellularLocation>
        <location evidence="1">Cell membrane</location>
        <topology evidence="1">Multi-pass membrane protein</topology>
    </subcellularLocation>
</comment>
<feature type="transmembrane region" description="Helical" evidence="11">
    <location>
        <begin position="275"/>
        <end position="300"/>
    </location>
</feature>
<evidence type="ECO:0000256" key="1">
    <source>
        <dbReference type="ARBA" id="ARBA00004651"/>
    </source>
</evidence>
<dbReference type="Proteomes" id="UP000076482">
    <property type="component" value="Unassembled WGS sequence"/>
</dbReference>
<dbReference type="Pfam" id="PF12704">
    <property type="entry name" value="MacB_PCD"/>
    <property type="match status" value="1"/>
</dbReference>
<dbReference type="RefSeq" id="WP_063261228.1">
    <property type="nucleotide sequence ID" value="NZ_LJKE01000045.1"/>
</dbReference>
<evidence type="ECO:0000259" key="12">
    <source>
        <dbReference type="Pfam" id="PF02687"/>
    </source>
</evidence>
<evidence type="ECO:0000313" key="15">
    <source>
        <dbReference type="Proteomes" id="UP000076482"/>
    </source>
</evidence>
<comment type="function">
    <text evidence="10">Part of the ABC transporter complex hrt involved in hemin import. Responsible for the translocation of the substrate across the membrane.</text>
</comment>
<feature type="domain" description="ABC3 transporter permease C-terminal" evidence="12">
    <location>
        <begin position="235"/>
        <end position="344"/>
    </location>
</feature>
<evidence type="ECO:0000256" key="9">
    <source>
        <dbReference type="ARBA" id="ARBA00023136"/>
    </source>
</evidence>
<keyword evidence="8 11" id="KW-1133">Transmembrane helix</keyword>
<dbReference type="AlphaFoldDB" id="A0A164NYR1"/>
<protein>
    <recommendedName>
        <fullName evidence="4">Putative hemin transport system permease protein HrtB</fullName>
    </recommendedName>
</protein>
<feature type="transmembrane region" description="Helical" evidence="11">
    <location>
        <begin position="320"/>
        <end position="342"/>
    </location>
</feature>
<dbReference type="InterPro" id="IPR025857">
    <property type="entry name" value="MacB_PCD"/>
</dbReference>
<keyword evidence="7 11" id="KW-0812">Transmembrane</keyword>
<evidence type="ECO:0000256" key="11">
    <source>
        <dbReference type="SAM" id="Phobius"/>
    </source>
</evidence>
<evidence type="ECO:0000256" key="6">
    <source>
        <dbReference type="ARBA" id="ARBA00022475"/>
    </source>
</evidence>
<evidence type="ECO:0000256" key="3">
    <source>
        <dbReference type="ARBA" id="ARBA00011131"/>
    </source>
</evidence>
<keyword evidence="9 11" id="KW-0472">Membrane</keyword>
<reference evidence="14 15" key="1">
    <citation type="submission" date="2015-09" db="EMBL/GenBank/DDBJ databases">
        <title>Bacillus cereus food isolates.</title>
        <authorList>
            <person name="Boekhorst J."/>
        </authorList>
    </citation>
    <scope>NUCLEOTIDE SEQUENCE [LARGE SCALE GENOMIC DNA]</scope>
    <source>
        <strain evidence="14 15">B4088</strain>
    </source>
</reference>
<evidence type="ECO:0000256" key="5">
    <source>
        <dbReference type="ARBA" id="ARBA00022448"/>
    </source>
</evidence>
<keyword evidence="5" id="KW-0813">Transport</keyword>
<accession>A0A164NYR1</accession>
<dbReference type="EMBL" id="LJKE01000045">
    <property type="protein sequence ID" value="KZD66003.1"/>
    <property type="molecule type" value="Genomic_DNA"/>
</dbReference>
<evidence type="ECO:0000313" key="14">
    <source>
        <dbReference type="EMBL" id="KZD66003.1"/>
    </source>
</evidence>
<evidence type="ECO:0000256" key="4">
    <source>
        <dbReference type="ARBA" id="ARBA00016962"/>
    </source>
</evidence>
<dbReference type="InterPro" id="IPR051125">
    <property type="entry name" value="ABC-4/HrtB_transporter"/>
</dbReference>
<dbReference type="PANTHER" id="PTHR43738">
    <property type="entry name" value="ABC TRANSPORTER, MEMBRANE PROTEIN"/>
    <property type="match status" value="1"/>
</dbReference>
<evidence type="ECO:0000256" key="10">
    <source>
        <dbReference type="ARBA" id="ARBA00024973"/>
    </source>
</evidence>
<evidence type="ECO:0000256" key="7">
    <source>
        <dbReference type="ARBA" id="ARBA00022692"/>
    </source>
</evidence>
<dbReference type="PANTHER" id="PTHR43738:SF1">
    <property type="entry name" value="HEMIN TRANSPORT SYSTEM PERMEASE PROTEIN HRTB-RELATED"/>
    <property type="match status" value="1"/>
</dbReference>
<evidence type="ECO:0000256" key="8">
    <source>
        <dbReference type="ARBA" id="ARBA00022989"/>
    </source>
</evidence>
<dbReference type="PATRIC" id="fig|1396.535.peg.1804"/>
<keyword evidence="6" id="KW-1003">Cell membrane</keyword>
<dbReference type="Pfam" id="PF02687">
    <property type="entry name" value="FtsX"/>
    <property type="match status" value="1"/>
</dbReference>
<proteinExistence type="inferred from homology"/>
<comment type="subunit">
    <text evidence="3">The complex is composed of two ATP-binding proteins (HrtA), two transmembrane proteins (HrtB) and a solute-binding protein.</text>
</comment>
<evidence type="ECO:0000259" key="13">
    <source>
        <dbReference type="Pfam" id="PF12704"/>
    </source>
</evidence>
<dbReference type="GO" id="GO:0005886">
    <property type="term" value="C:plasma membrane"/>
    <property type="evidence" value="ECO:0007669"/>
    <property type="project" value="UniProtKB-SubCell"/>
</dbReference>
<name>A0A164NYR1_BACCE</name>
<evidence type="ECO:0000256" key="2">
    <source>
        <dbReference type="ARBA" id="ARBA00008697"/>
    </source>
</evidence>
<dbReference type="InterPro" id="IPR003838">
    <property type="entry name" value="ABC3_permease_C"/>
</dbReference>
<sequence>MYLALRELKRSKLRYGLIGVIMILLSFLVLVISGLANGLSHDNASFIQTMDAKSFVLSKDAEGKMLRSQIDLNNEDVKKEITKDQGAVPFRIQMSTYLKGDSSKKVDVALVSSKRDSIIEPKITEGRKYTNNKNEAVADESIKSKGVELGDVITEPITKHKFKIVGFTKDKMFSHAPVVFVNESVWDKISQPNQKNYNAIVMEKDTNIDGYKIAEKSEVLKGIPGYKEEQGTLTMIIGFLLVIAALLIAVFFYVLTLQKTQQIGVLKAIGTTNKYLTFSLVIQSLLLTVISIALSIVLVIGLQSILPAAMPFSLPTTTIITYSAVFVVISVVGTLISLYQVLKVDALDAIGGGGQ</sequence>
<gene>
    <name evidence="14" type="ORF">B4088_2760</name>
</gene>
<comment type="similarity">
    <text evidence="2">Belongs to the ABC-4 integral membrane protein family. HrtB subfamily.</text>
</comment>
<feature type="domain" description="MacB-like periplasmic core" evidence="13">
    <location>
        <begin position="27"/>
        <end position="189"/>
    </location>
</feature>
<feature type="transmembrane region" description="Helical" evidence="11">
    <location>
        <begin position="15"/>
        <end position="36"/>
    </location>
</feature>
<comment type="caution">
    <text evidence="14">The sequence shown here is derived from an EMBL/GenBank/DDBJ whole genome shotgun (WGS) entry which is preliminary data.</text>
</comment>
<organism evidence="14 15">
    <name type="scientific">Bacillus cereus</name>
    <dbReference type="NCBI Taxonomy" id="1396"/>
    <lineage>
        <taxon>Bacteria</taxon>
        <taxon>Bacillati</taxon>
        <taxon>Bacillota</taxon>
        <taxon>Bacilli</taxon>
        <taxon>Bacillales</taxon>
        <taxon>Bacillaceae</taxon>
        <taxon>Bacillus</taxon>
        <taxon>Bacillus cereus group</taxon>
    </lineage>
</organism>